<protein>
    <submittedName>
        <fullName evidence="2">Uncharacterized protein</fullName>
    </submittedName>
</protein>
<keyword evidence="3" id="KW-1185">Reference proteome</keyword>
<feature type="region of interest" description="Disordered" evidence="1">
    <location>
        <begin position="27"/>
        <end position="69"/>
    </location>
</feature>
<organism evidence="2 3">
    <name type="scientific">Methanolobus halotolerans</name>
    <dbReference type="NCBI Taxonomy" id="2052935"/>
    <lineage>
        <taxon>Archaea</taxon>
        <taxon>Methanobacteriati</taxon>
        <taxon>Methanobacteriota</taxon>
        <taxon>Stenosarchaea group</taxon>
        <taxon>Methanomicrobia</taxon>
        <taxon>Methanosarcinales</taxon>
        <taxon>Methanosarcinaceae</taxon>
        <taxon>Methanolobus</taxon>
    </lineage>
</organism>
<evidence type="ECO:0000256" key="1">
    <source>
        <dbReference type="SAM" id="MobiDB-lite"/>
    </source>
</evidence>
<name>A0A4E0QSQ9_9EURY</name>
<evidence type="ECO:0000313" key="3">
    <source>
        <dbReference type="Proteomes" id="UP000297295"/>
    </source>
</evidence>
<proteinExistence type="predicted"/>
<reference evidence="2 3" key="1">
    <citation type="submission" date="2017-11" db="EMBL/GenBank/DDBJ databases">
        <title>Isolation and Characterization of Methanogenic Archaea from Saline Meromictic Lake at Siberia.</title>
        <authorList>
            <person name="Shen Y."/>
            <person name="Huang H.-H."/>
            <person name="Lai M.-C."/>
            <person name="Chen S.-C."/>
        </authorList>
    </citation>
    <scope>NUCLEOTIDE SEQUENCE [LARGE SCALE GENOMIC DNA]</scope>
    <source>
        <strain evidence="2 3">SY-01</strain>
    </source>
</reference>
<dbReference type="AlphaFoldDB" id="A0A4E0QSQ9"/>
<comment type="caution">
    <text evidence="2">The sequence shown here is derived from an EMBL/GenBank/DDBJ whole genome shotgun (WGS) entry which is preliminary data.</text>
</comment>
<sequence length="69" mass="7444">MRKALLIFALLIGIFLTIGCTDIEDEDELEDDEELGIEDDDLGISESSGDLSGDSDNSHTVTGTEELLV</sequence>
<dbReference type="EMBL" id="PGGK01000003">
    <property type="protein sequence ID" value="TGC10678.1"/>
    <property type="molecule type" value="Genomic_DNA"/>
</dbReference>
<dbReference type="Proteomes" id="UP000297295">
    <property type="component" value="Unassembled WGS sequence"/>
</dbReference>
<feature type="compositionally biased region" description="Low complexity" evidence="1">
    <location>
        <begin position="44"/>
        <end position="55"/>
    </location>
</feature>
<dbReference type="RefSeq" id="WP_135389058.1">
    <property type="nucleotide sequence ID" value="NZ_PGGK01000003.1"/>
</dbReference>
<gene>
    <name evidence="2" type="ORF">CUN85_04160</name>
</gene>
<accession>A0A4E0QSQ9</accession>
<evidence type="ECO:0000313" key="2">
    <source>
        <dbReference type="EMBL" id="TGC10678.1"/>
    </source>
</evidence>
<dbReference type="PROSITE" id="PS51257">
    <property type="entry name" value="PROKAR_LIPOPROTEIN"/>
    <property type="match status" value="1"/>
</dbReference>
<feature type="compositionally biased region" description="Acidic residues" evidence="1">
    <location>
        <begin position="27"/>
        <end position="43"/>
    </location>
</feature>